<dbReference type="Proteomes" id="UP000008367">
    <property type="component" value="Unassembled WGS sequence"/>
</dbReference>
<organism evidence="1 2">
    <name type="scientific">Vibrio harveyi</name>
    <name type="common">Beneckea harveyi</name>
    <dbReference type="NCBI Taxonomy" id="669"/>
    <lineage>
        <taxon>Bacteria</taxon>
        <taxon>Pseudomonadati</taxon>
        <taxon>Pseudomonadota</taxon>
        <taxon>Gammaproteobacteria</taxon>
        <taxon>Vibrionales</taxon>
        <taxon>Vibrionaceae</taxon>
        <taxon>Vibrio</taxon>
    </lineage>
</organism>
<evidence type="ECO:0000313" key="2">
    <source>
        <dbReference type="Proteomes" id="UP000008367"/>
    </source>
</evidence>
<proteinExistence type="predicted"/>
<sequence length="36" mass="3917">MVASLMGCSMGHRDPVEVKQALNESINEANSRALEE</sequence>
<dbReference type="AlphaFoldDB" id="A0A454CY49"/>
<gene>
    <name evidence="1" type="ORF">VCHENC02_3026</name>
</gene>
<name>A0A454CY49_VIBHA</name>
<comment type="caution">
    <text evidence="1">The sequence shown here is derived from an EMBL/GenBank/DDBJ whole genome shotgun (WGS) entry which is preliminary data.</text>
</comment>
<feature type="non-terminal residue" evidence="1">
    <location>
        <position position="36"/>
    </location>
</feature>
<evidence type="ECO:0000313" key="1">
    <source>
        <dbReference type="EMBL" id="EKM31321.1"/>
    </source>
</evidence>
<protein>
    <submittedName>
        <fullName evidence="1">MSHA biogenesis protein MshL</fullName>
    </submittedName>
</protein>
<accession>A0A454CY49</accession>
<dbReference type="EMBL" id="AJSR01001248">
    <property type="protein sequence ID" value="EKM31321.1"/>
    <property type="molecule type" value="Genomic_DNA"/>
</dbReference>
<reference evidence="1 2" key="1">
    <citation type="submission" date="2012-10" db="EMBL/GenBank/DDBJ databases">
        <title>Genome sequence of Vibrio Cholerae HENC-02.</title>
        <authorList>
            <person name="Eppinger M."/>
            <person name="Hasan N.A."/>
            <person name="Sengamalay N."/>
            <person name="Hine E."/>
            <person name="Su Q."/>
            <person name="Daugherty S.C."/>
            <person name="Young S."/>
            <person name="Sadzewicz L."/>
            <person name="Tallon L."/>
            <person name="Cebula T.A."/>
            <person name="Ravel J."/>
            <person name="Colwell R.R."/>
        </authorList>
    </citation>
    <scope>NUCLEOTIDE SEQUENCE [LARGE SCALE GENOMIC DNA]</scope>
    <source>
        <strain evidence="1 2">HENC-02</strain>
    </source>
</reference>